<evidence type="ECO:0000256" key="2">
    <source>
        <dbReference type="SAM" id="Phobius"/>
    </source>
</evidence>
<dbReference type="RefSeq" id="WP_146904587.1">
    <property type="nucleotide sequence ID" value="NZ_BAAARM010000004.1"/>
</dbReference>
<evidence type="ECO:0000313" key="3">
    <source>
        <dbReference type="EMBL" id="GEO34645.1"/>
    </source>
</evidence>
<feature type="transmembrane region" description="Helical" evidence="2">
    <location>
        <begin position="28"/>
        <end position="50"/>
    </location>
</feature>
<name>A0A512DDW0_9CELL</name>
<feature type="transmembrane region" description="Helical" evidence="2">
    <location>
        <begin position="211"/>
        <end position="227"/>
    </location>
</feature>
<feature type="transmembrane region" description="Helical" evidence="2">
    <location>
        <begin position="114"/>
        <end position="136"/>
    </location>
</feature>
<evidence type="ECO:0000313" key="4">
    <source>
        <dbReference type="Proteomes" id="UP000321181"/>
    </source>
</evidence>
<dbReference type="AlphaFoldDB" id="A0A512DDW0"/>
<dbReference type="Proteomes" id="UP000321181">
    <property type="component" value="Unassembled WGS sequence"/>
</dbReference>
<dbReference type="EMBL" id="BJYY01000014">
    <property type="protein sequence ID" value="GEO34645.1"/>
    <property type="molecule type" value="Genomic_DNA"/>
</dbReference>
<feature type="transmembrane region" description="Helical" evidence="2">
    <location>
        <begin position="172"/>
        <end position="191"/>
    </location>
</feature>
<sequence length="434" mass="45210">MTAVGLRPAAPPPERREPPRPGLPAVRVLPQATSAPAVLRYWVAAALLLALGLRQTVAVGVTSGLVLALALAPVWAPALARYRGARTVAVCAGLALVWGLWLTEASLAERGASLANLVGTTALLLGVVCTAGVLLWARDVLPVSHMGLWFALGMLASAATGAARLSDNPWKFAFGIPIAIALLSLVHRPRGTVRQVLALVALAGASALQDSRSYFATFMLAALLVAWQLRPTGSRRGSAVGTVLVVSAIGLVVYQVGSSLLVQGYLGREAQERSIAQIETSGSILVGGRPELTATLALMREHPLGFGSGAVPGPADVLTAKEGMASIGYQPNNGYVENYMFGDDFKLHSMVGDSWAYFGFAGLLLMAVVALLLLGNLARQLAARTASGLVVFLTCWTAWNLLFSPLYSAAPTLGLALGLGLLAREPARSRVVGA</sequence>
<keyword evidence="2" id="KW-0812">Transmembrane</keyword>
<comment type="caution">
    <text evidence="3">The sequence shown here is derived from an EMBL/GenBank/DDBJ whole genome shotgun (WGS) entry which is preliminary data.</text>
</comment>
<reference evidence="3 4" key="1">
    <citation type="submission" date="2019-07" db="EMBL/GenBank/DDBJ databases">
        <title>Whole genome shotgun sequence of Cellulomonas aerilata NBRC 106308.</title>
        <authorList>
            <person name="Hosoyama A."/>
            <person name="Uohara A."/>
            <person name="Ohji S."/>
            <person name="Ichikawa N."/>
        </authorList>
    </citation>
    <scope>NUCLEOTIDE SEQUENCE [LARGE SCALE GENOMIC DNA]</scope>
    <source>
        <strain evidence="3 4">NBRC 106308</strain>
    </source>
</reference>
<feature type="transmembrane region" description="Helical" evidence="2">
    <location>
        <begin position="57"/>
        <end position="78"/>
    </location>
</feature>
<accession>A0A512DDW0</accession>
<organism evidence="3 4">
    <name type="scientific">Cellulomonas aerilata</name>
    <dbReference type="NCBI Taxonomy" id="515326"/>
    <lineage>
        <taxon>Bacteria</taxon>
        <taxon>Bacillati</taxon>
        <taxon>Actinomycetota</taxon>
        <taxon>Actinomycetes</taxon>
        <taxon>Micrococcales</taxon>
        <taxon>Cellulomonadaceae</taxon>
        <taxon>Cellulomonas</taxon>
    </lineage>
</organism>
<keyword evidence="4" id="KW-1185">Reference proteome</keyword>
<feature type="transmembrane region" description="Helical" evidence="2">
    <location>
        <begin position="84"/>
        <end position="102"/>
    </location>
</feature>
<keyword evidence="2" id="KW-1133">Transmembrane helix</keyword>
<feature type="transmembrane region" description="Helical" evidence="2">
    <location>
        <begin position="239"/>
        <end position="257"/>
    </location>
</feature>
<feature type="transmembrane region" description="Helical" evidence="2">
    <location>
        <begin position="355"/>
        <end position="374"/>
    </location>
</feature>
<evidence type="ECO:0000256" key="1">
    <source>
        <dbReference type="SAM" id="MobiDB-lite"/>
    </source>
</evidence>
<feature type="transmembrane region" description="Helical" evidence="2">
    <location>
        <begin position="148"/>
        <end position="165"/>
    </location>
</feature>
<feature type="region of interest" description="Disordered" evidence="1">
    <location>
        <begin position="1"/>
        <end position="23"/>
    </location>
</feature>
<dbReference type="OrthoDB" id="5181551at2"/>
<gene>
    <name evidence="3" type="ORF">CAE01nite_23700</name>
</gene>
<proteinExistence type="predicted"/>
<protein>
    <submittedName>
        <fullName evidence="3">Uncharacterized protein</fullName>
    </submittedName>
</protein>
<keyword evidence="2" id="KW-0472">Membrane</keyword>